<feature type="region of interest" description="Disordered" evidence="1">
    <location>
        <begin position="60"/>
        <end position="160"/>
    </location>
</feature>
<gene>
    <name evidence="3" type="ORF">VTK73DRAFT_10312</name>
</gene>
<protein>
    <submittedName>
        <fullName evidence="3">Uncharacterized protein</fullName>
    </submittedName>
</protein>
<feature type="compositionally biased region" description="Basic and acidic residues" evidence="1">
    <location>
        <begin position="63"/>
        <end position="73"/>
    </location>
</feature>
<name>A0ABR3XG72_9PEZI</name>
<comment type="caution">
    <text evidence="3">The sequence shown here is derived from an EMBL/GenBank/DDBJ whole genome shotgun (WGS) entry which is preliminary data.</text>
</comment>
<evidence type="ECO:0000256" key="1">
    <source>
        <dbReference type="SAM" id="MobiDB-lite"/>
    </source>
</evidence>
<accession>A0ABR3XG72</accession>
<evidence type="ECO:0000313" key="3">
    <source>
        <dbReference type="EMBL" id="KAL1874943.1"/>
    </source>
</evidence>
<keyword evidence="2" id="KW-0732">Signal</keyword>
<proteinExistence type="predicted"/>
<evidence type="ECO:0000256" key="2">
    <source>
        <dbReference type="SAM" id="SignalP"/>
    </source>
</evidence>
<feature type="chain" id="PRO_5045752685" evidence="2">
    <location>
        <begin position="20"/>
        <end position="194"/>
    </location>
</feature>
<sequence length="194" mass="19524">MHTFGVVSLLLAALPAALAQTLAPSPTESVGCQPHGDHWHCSAARTAVTAVVTTTTPVAPVTTEDHDHDHEDESTAVLPPSPTESTGCEPHGDHWHCSAARTAAQTAATTPPAAETSETESLPPSPTQSVGCHPHGDHWHCSGPRVTSSGGVVSSAAPSGQPTASIVPGAAAQVHGSEVLTLGIAVVAVVAAIY</sequence>
<dbReference type="Proteomes" id="UP001586593">
    <property type="component" value="Unassembled WGS sequence"/>
</dbReference>
<keyword evidence="4" id="KW-1185">Reference proteome</keyword>
<feature type="signal peptide" evidence="2">
    <location>
        <begin position="1"/>
        <end position="19"/>
    </location>
</feature>
<dbReference type="EMBL" id="JAZHXJ010000097">
    <property type="protein sequence ID" value="KAL1874943.1"/>
    <property type="molecule type" value="Genomic_DNA"/>
</dbReference>
<feature type="compositionally biased region" description="Low complexity" evidence="1">
    <location>
        <begin position="142"/>
        <end position="160"/>
    </location>
</feature>
<evidence type="ECO:0000313" key="4">
    <source>
        <dbReference type="Proteomes" id="UP001586593"/>
    </source>
</evidence>
<reference evidence="3 4" key="1">
    <citation type="journal article" date="2024" name="Commun. Biol.">
        <title>Comparative genomic analysis of thermophilic fungi reveals convergent evolutionary adaptations and gene losses.</title>
        <authorList>
            <person name="Steindorff A.S."/>
            <person name="Aguilar-Pontes M.V."/>
            <person name="Robinson A.J."/>
            <person name="Andreopoulos B."/>
            <person name="LaButti K."/>
            <person name="Kuo A."/>
            <person name="Mondo S."/>
            <person name="Riley R."/>
            <person name="Otillar R."/>
            <person name="Haridas S."/>
            <person name="Lipzen A."/>
            <person name="Grimwood J."/>
            <person name="Schmutz J."/>
            <person name="Clum A."/>
            <person name="Reid I.D."/>
            <person name="Moisan M.C."/>
            <person name="Butler G."/>
            <person name="Nguyen T.T.M."/>
            <person name="Dewar K."/>
            <person name="Conant G."/>
            <person name="Drula E."/>
            <person name="Henrissat B."/>
            <person name="Hansel C."/>
            <person name="Singer S."/>
            <person name="Hutchinson M.I."/>
            <person name="de Vries R.P."/>
            <person name="Natvig D.O."/>
            <person name="Powell A.J."/>
            <person name="Tsang A."/>
            <person name="Grigoriev I.V."/>
        </authorList>
    </citation>
    <scope>NUCLEOTIDE SEQUENCE [LARGE SCALE GENOMIC DNA]</scope>
    <source>
        <strain evidence="3 4">ATCC 24622</strain>
    </source>
</reference>
<feature type="compositionally biased region" description="Low complexity" evidence="1">
    <location>
        <begin position="98"/>
        <end position="121"/>
    </location>
</feature>
<organism evidence="3 4">
    <name type="scientific">Phialemonium thermophilum</name>
    <dbReference type="NCBI Taxonomy" id="223376"/>
    <lineage>
        <taxon>Eukaryota</taxon>
        <taxon>Fungi</taxon>
        <taxon>Dikarya</taxon>
        <taxon>Ascomycota</taxon>
        <taxon>Pezizomycotina</taxon>
        <taxon>Sordariomycetes</taxon>
        <taxon>Sordariomycetidae</taxon>
        <taxon>Cephalothecales</taxon>
        <taxon>Cephalothecaceae</taxon>
        <taxon>Phialemonium</taxon>
    </lineage>
</organism>